<dbReference type="PANTHER" id="PTHR30349">
    <property type="entry name" value="PHAGE INTEGRASE-RELATED"/>
    <property type="match status" value="1"/>
</dbReference>
<keyword evidence="2" id="KW-0238">DNA-binding</keyword>
<sequence>MASFRKRGDTWSYRLSLINPKTGKRMQPEKSGFKSERAAQRAATKLEAEILNQTYVHEKDISFISFAQQWLEMFAADGTKAYGTLDVRQGGVNRLSKHFTHKKIKDITKANYQNVLIELSKTLAHETLISTHATAKLLFRKAIELEVIKKNPTEYAVVPVKRKTVSDLESVEELPKYLEKEELKQLLRYAFENCHYQEFAQYHLLAYTGMRIGEMCVIKWSDIDFEAKKISITKTLYNNKNNVKKFKLVPPKTASSKREIAIDNQTMAVLKKQRAEQLEYKMEKRDSFTDHNFVFTNRHRYPGYPEMQKQLEARMKLLLPKCGLPSHMTPHTLRHTHVSILAEAGVSLETIQERLGHKDDGITRRVYQHITKTMKNEAAMIFESIMNS</sequence>
<organism evidence="5 6">
    <name type="scientific">Paenibacillus wenxiniae</name>
    <dbReference type="NCBI Taxonomy" id="1636843"/>
    <lineage>
        <taxon>Bacteria</taxon>
        <taxon>Bacillati</taxon>
        <taxon>Bacillota</taxon>
        <taxon>Bacilli</taxon>
        <taxon>Bacillales</taxon>
        <taxon>Paenibacillaceae</taxon>
        <taxon>Paenibacillus</taxon>
    </lineage>
</organism>
<name>A0ABW4RMN1_9BACL</name>
<dbReference type="InterPro" id="IPR010998">
    <property type="entry name" value="Integrase_recombinase_N"/>
</dbReference>
<dbReference type="SUPFAM" id="SSF56349">
    <property type="entry name" value="DNA breaking-rejoining enzymes"/>
    <property type="match status" value="1"/>
</dbReference>
<evidence type="ECO:0000313" key="6">
    <source>
        <dbReference type="Proteomes" id="UP001597233"/>
    </source>
</evidence>
<comment type="similarity">
    <text evidence="1">Belongs to the 'phage' integrase family.</text>
</comment>
<feature type="domain" description="Tyr recombinase" evidence="4">
    <location>
        <begin position="173"/>
        <end position="380"/>
    </location>
</feature>
<dbReference type="Gene3D" id="1.10.443.10">
    <property type="entry name" value="Intergrase catalytic core"/>
    <property type="match status" value="1"/>
</dbReference>
<protein>
    <submittedName>
        <fullName evidence="5">Tyrosine-type recombinase/integrase</fullName>
    </submittedName>
</protein>
<dbReference type="PANTHER" id="PTHR30349:SF64">
    <property type="entry name" value="PROPHAGE INTEGRASE INTD-RELATED"/>
    <property type="match status" value="1"/>
</dbReference>
<evidence type="ECO:0000256" key="2">
    <source>
        <dbReference type="ARBA" id="ARBA00023125"/>
    </source>
</evidence>
<dbReference type="InterPro" id="IPR011010">
    <property type="entry name" value="DNA_brk_join_enz"/>
</dbReference>
<dbReference type="InterPro" id="IPR028259">
    <property type="entry name" value="AP2-like_int_N"/>
</dbReference>
<comment type="caution">
    <text evidence="5">The sequence shown here is derived from an EMBL/GenBank/DDBJ whole genome shotgun (WGS) entry which is preliminary data.</text>
</comment>
<dbReference type="Gene3D" id="1.10.150.130">
    <property type="match status" value="1"/>
</dbReference>
<proteinExistence type="inferred from homology"/>
<dbReference type="Pfam" id="PF00589">
    <property type="entry name" value="Phage_integrase"/>
    <property type="match status" value="1"/>
</dbReference>
<dbReference type="InterPro" id="IPR002104">
    <property type="entry name" value="Integrase_catalytic"/>
</dbReference>
<keyword evidence="3" id="KW-0233">DNA recombination</keyword>
<dbReference type="RefSeq" id="WP_347325023.1">
    <property type="nucleotide sequence ID" value="NZ_JBCGUH010000005.1"/>
</dbReference>
<keyword evidence="6" id="KW-1185">Reference proteome</keyword>
<reference evidence="6" key="1">
    <citation type="journal article" date="2019" name="Int. J. Syst. Evol. Microbiol.">
        <title>The Global Catalogue of Microorganisms (GCM) 10K type strain sequencing project: providing services to taxonomists for standard genome sequencing and annotation.</title>
        <authorList>
            <consortium name="The Broad Institute Genomics Platform"/>
            <consortium name="The Broad Institute Genome Sequencing Center for Infectious Disease"/>
            <person name="Wu L."/>
            <person name="Ma J."/>
        </authorList>
    </citation>
    <scope>NUCLEOTIDE SEQUENCE [LARGE SCALE GENOMIC DNA]</scope>
    <source>
        <strain evidence="6">CCUG 54950</strain>
    </source>
</reference>
<dbReference type="EMBL" id="JBHUEH010000023">
    <property type="protein sequence ID" value="MFD1887500.1"/>
    <property type="molecule type" value="Genomic_DNA"/>
</dbReference>
<gene>
    <name evidence="5" type="ORF">ACFSC9_18540</name>
</gene>
<dbReference type="InterPro" id="IPR050090">
    <property type="entry name" value="Tyrosine_recombinase_XerCD"/>
</dbReference>
<dbReference type="InterPro" id="IPR013762">
    <property type="entry name" value="Integrase-like_cat_sf"/>
</dbReference>
<evidence type="ECO:0000256" key="3">
    <source>
        <dbReference type="ARBA" id="ARBA00023172"/>
    </source>
</evidence>
<evidence type="ECO:0000259" key="4">
    <source>
        <dbReference type="PROSITE" id="PS51898"/>
    </source>
</evidence>
<accession>A0ABW4RMN1</accession>
<dbReference type="CDD" id="cd01189">
    <property type="entry name" value="INT_ICEBs1_C_like"/>
    <property type="match status" value="1"/>
</dbReference>
<evidence type="ECO:0000313" key="5">
    <source>
        <dbReference type="EMBL" id="MFD1887500.1"/>
    </source>
</evidence>
<evidence type="ECO:0000256" key="1">
    <source>
        <dbReference type="ARBA" id="ARBA00008857"/>
    </source>
</evidence>
<dbReference type="Proteomes" id="UP001597233">
    <property type="component" value="Unassembled WGS sequence"/>
</dbReference>
<dbReference type="Pfam" id="PF14657">
    <property type="entry name" value="Arm-DNA-bind_4"/>
    <property type="match status" value="1"/>
</dbReference>
<dbReference type="PROSITE" id="PS51898">
    <property type="entry name" value="TYR_RECOMBINASE"/>
    <property type="match status" value="1"/>
</dbReference>